<dbReference type="EMBL" id="JAACJO010000008">
    <property type="protein sequence ID" value="KAF5354770.1"/>
    <property type="molecule type" value="Genomic_DNA"/>
</dbReference>
<keyword evidence="3" id="KW-0597">Phosphoprotein</keyword>
<dbReference type="GO" id="GO:0005789">
    <property type="term" value="C:endoplasmic reticulum membrane"/>
    <property type="evidence" value="ECO:0007669"/>
    <property type="project" value="UniProtKB-SubCell"/>
</dbReference>
<dbReference type="Proteomes" id="UP000559027">
    <property type="component" value="Unassembled WGS sequence"/>
</dbReference>
<keyword evidence="4" id="KW-0812">Transmembrane</keyword>
<dbReference type="CDD" id="cd04044">
    <property type="entry name" value="C2A_Tricalbin-like"/>
    <property type="match status" value="1"/>
</dbReference>
<keyword evidence="6" id="KW-0256">Endoplasmic reticulum</keyword>
<protein>
    <recommendedName>
        <fullName evidence="16">Tricalbin</fullName>
    </recommendedName>
</protein>
<evidence type="ECO:0000256" key="11">
    <source>
        <dbReference type="SAM" id="MobiDB-lite"/>
    </source>
</evidence>
<feature type="compositionally biased region" description="Polar residues" evidence="11">
    <location>
        <begin position="1296"/>
        <end position="1320"/>
    </location>
</feature>
<evidence type="ECO:0000256" key="7">
    <source>
        <dbReference type="ARBA" id="ARBA00022989"/>
    </source>
</evidence>
<keyword evidence="7" id="KW-1133">Transmembrane helix</keyword>
<dbReference type="CDD" id="cd04052">
    <property type="entry name" value="C2B_Tricalbin-like"/>
    <property type="match status" value="1"/>
</dbReference>
<gene>
    <name evidence="14" type="ORF">D9756_005742</name>
</gene>
<dbReference type="SUPFAM" id="SSF49562">
    <property type="entry name" value="C2 domain (Calcium/lipid-binding domain, CaLB)"/>
    <property type="match status" value="5"/>
</dbReference>
<dbReference type="PANTHER" id="PTHR46980:SF2">
    <property type="entry name" value="TRICALBIN-1-RELATED"/>
    <property type="match status" value="1"/>
</dbReference>
<dbReference type="CDD" id="cd21678">
    <property type="entry name" value="SMP_TCB"/>
    <property type="match status" value="1"/>
</dbReference>
<evidence type="ECO:0000259" key="13">
    <source>
        <dbReference type="PROSITE" id="PS51847"/>
    </source>
</evidence>
<keyword evidence="2" id="KW-0813">Transport</keyword>
<dbReference type="PROSITE" id="PS50004">
    <property type="entry name" value="C2"/>
    <property type="match status" value="5"/>
</dbReference>
<dbReference type="GO" id="GO:0061817">
    <property type="term" value="P:endoplasmic reticulum-plasma membrane tethering"/>
    <property type="evidence" value="ECO:0007669"/>
    <property type="project" value="InterPro"/>
</dbReference>
<dbReference type="GO" id="GO:0008289">
    <property type="term" value="F:lipid binding"/>
    <property type="evidence" value="ECO:0007669"/>
    <property type="project" value="UniProtKB-KW"/>
</dbReference>
<dbReference type="PANTHER" id="PTHR46980">
    <property type="entry name" value="TRICALBIN-1-RELATED"/>
    <property type="match status" value="1"/>
</dbReference>
<evidence type="ECO:0000313" key="15">
    <source>
        <dbReference type="Proteomes" id="UP000559027"/>
    </source>
</evidence>
<evidence type="ECO:0000256" key="8">
    <source>
        <dbReference type="ARBA" id="ARBA00023055"/>
    </source>
</evidence>
<dbReference type="InterPro" id="IPR037761">
    <property type="entry name" value="C2A_Tricalbin"/>
</dbReference>
<name>A0A8H5D738_9AGAR</name>
<comment type="caution">
    <text evidence="14">The sequence shown here is derived from an EMBL/GenBank/DDBJ whole genome shotgun (WGS) entry which is preliminary data.</text>
</comment>
<dbReference type="CDD" id="cd04040">
    <property type="entry name" value="C2D_Tricalbin-like"/>
    <property type="match status" value="1"/>
</dbReference>
<feature type="domain" description="C2" evidence="12">
    <location>
        <begin position="1092"/>
        <end position="1210"/>
    </location>
</feature>
<feature type="compositionally biased region" description="Low complexity" evidence="11">
    <location>
        <begin position="884"/>
        <end position="894"/>
    </location>
</feature>
<proteinExistence type="predicted"/>
<keyword evidence="15" id="KW-1185">Reference proteome</keyword>
<evidence type="ECO:0000256" key="9">
    <source>
        <dbReference type="ARBA" id="ARBA00023121"/>
    </source>
</evidence>
<evidence type="ECO:0000313" key="14">
    <source>
        <dbReference type="EMBL" id="KAF5354770.1"/>
    </source>
</evidence>
<feature type="domain" description="SMP-LTD" evidence="13">
    <location>
        <begin position="226"/>
        <end position="431"/>
    </location>
</feature>
<dbReference type="GO" id="GO:0071944">
    <property type="term" value="C:cell periphery"/>
    <property type="evidence" value="ECO:0007669"/>
    <property type="project" value="UniProtKB-ARBA"/>
</dbReference>
<feature type="region of interest" description="Disordered" evidence="11">
    <location>
        <begin position="1292"/>
        <end position="1320"/>
    </location>
</feature>
<dbReference type="SMART" id="SM00239">
    <property type="entry name" value="C2"/>
    <property type="match status" value="5"/>
</dbReference>
<dbReference type="InterPro" id="IPR056910">
    <property type="entry name" value="TCB1-3_C2"/>
</dbReference>
<dbReference type="InterPro" id="IPR017147">
    <property type="entry name" value="Tricalbin"/>
</dbReference>
<evidence type="ECO:0000256" key="3">
    <source>
        <dbReference type="ARBA" id="ARBA00022553"/>
    </source>
</evidence>
<keyword evidence="8" id="KW-0445">Lipid transport</keyword>
<accession>A0A8H5D738</accession>
<evidence type="ECO:0000259" key="12">
    <source>
        <dbReference type="PROSITE" id="PS50004"/>
    </source>
</evidence>
<evidence type="ECO:0000256" key="10">
    <source>
        <dbReference type="ARBA" id="ARBA00023136"/>
    </source>
</evidence>
<dbReference type="Pfam" id="PF24920">
    <property type="entry name" value="C2_TCB1"/>
    <property type="match status" value="1"/>
</dbReference>
<feature type="domain" description="C2" evidence="12">
    <location>
        <begin position="1316"/>
        <end position="1430"/>
    </location>
</feature>
<feature type="domain" description="C2" evidence="12">
    <location>
        <begin position="567"/>
        <end position="689"/>
    </location>
</feature>
<evidence type="ECO:0000256" key="2">
    <source>
        <dbReference type="ARBA" id="ARBA00022448"/>
    </source>
</evidence>
<dbReference type="InterPro" id="IPR035892">
    <property type="entry name" value="C2_domain_sf"/>
</dbReference>
<organism evidence="14 15">
    <name type="scientific">Leucocoprinus leucothites</name>
    <dbReference type="NCBI Taxonomy" id="201217"/>
    <lineage>
        <taxon>Eukaryota</taxon>
        <taxon>Fungi</taxon>
        <taxon>Dikarya</taxon>
        <taxon>Basidiomycota</taxon>
        <taxon>Agaricomycotina</taxon>
        <taxon>Agaricomycetes</taxon>
        <taxon>Agaricomycetidae</taxon>
        <taxon>Agaricales</taxon>
        <taxon>Agaricineae</taxon>
        <taxon>Agaricaceae</taxon>
        <taxon>Leucocoprinus</taxon>
    </lineage>
</organism>
<dbReference type="InterPro" id="IPR031468">
    <property type="entry name" value="SMP_LBD"/>
</dbReference>
<dbReference type="InterPro" id="IPR037756">
    <property type="entry name" value="C2D_Tricalbin"/>
</dbReference>
<feature type="domain" description="C2" evidence="12">
    <location>
        <begin position="422"/>
        <end position="545"/>
    </location>
</feature>
<dbReference type="PROSITE" id="PS51847">
    <property type="entry name" value="SMP"/>
    <property type="match status" value="1"/>
</dbReference>
<comment type="subcellular location">
    <subcellularLocation>
        <location evidence="1">Endoplasmic reticulum membrane</location>
    </subcellularLocation>
</comment>
<dbReference type="PIRSF" id="PIRSF037232">
    <property type="entry name" value="Tricalbin"/>
    <property type="match status" value="1"/>
</dbReference>
<dbReference type="CDD" id="cd04045">
    <property type="entry name" value="C2C_Tricalbin-like"/>
    <property type="match status" value="1"/>
</dbReference>
<feature type="domain" description="C2" evidence="12">
    <location>
        <begin position="710"/>
        <end position="829"/>
    </location>
</feature>
<dbReference type="Pfam" id="PF25669">
    <property type="entry name" value="SMP_MUG190-like"/>
    <property type="match status" value="1"/>
</dbReference>
<dbReference type="OrthoDB" id="1029639at2759"/>
<sequence length="1488" mass="164281">MATNGGEWPPNLAKLNVTENCVPVHTSGAKFFLEEKAAAAGRARDQPQIVISNDEGVSGKELKVNNRHSKAVPTISAEDHGKVKPNAPTKVAPRSLVGIEQDSVTRQVPGSMPAGSVAAIPEWYRVGWHQISRTDDMHEDEDDSRQSMLEAYLDEKLYGDWYHNAAVIAFAVFTSHFLTRFGLGWGWVLILLAFCSTYYSVSVTCTRRRARDDIQRQLVKSHLASEHETADWINNFLNRFWLNYEPVLSATVVSSVDQILSTNTPAFLDSIRLTTFTLGTKAPRIDNVRTFPKTDDDVVMMDWAISFTPSDTSEVTQHQNGHNVNPKITLSIRAGKGPAMTTIPIILENITFSSLMRVRLKLMTNFPHVQVVDMSFIEQPVIDYVLKPIGGEKYGFDIANIPGLSSFIRSMMHSTLESVVYEPNVFTLNLEQLLSGKPLDAAIGVLQVTVHSASGIKATKIGGGVPDPFVSLSINERAELARTKCKRNTYHPTWTETKFLLVNSIGENLTLNLWDFNDHTKNTLLGTATFDMNRLGVDTSYEGIVSPLLRDGKVHGELRYDVEYYPVLEQPEGSTEVPESSVGIVRLVIHQAKDLDQSKSLSGSLNPIAKVFLGNDTDNEVFSTPCFKHTISPVWEAPYEFLCPDKDSCVITTKVIDDHDFLKDPVIGYTSVKLVDLLSCMGEAGRDWFPLSGATTGRVRITAEWKPVAMAGSLHGLNQYRFPIGVVRLNLVRATDVKNVEALHGGKSDPYVQVISGDSVKGRTEVVNNNLNPVWDQIIYVPVNSLKEAFRLECMDYQHLTRDRSLGSVELRVSDLAEESNDPKYPYRSTGVKSANDTLRLDNGEGYKGTLTYTAQFVPALALRDLTFSKESQSPAAPDRVPLSRTSSRSSSRSGCQAAPQGVTIKVTDHGNERVSSIPDGLPVIGPVADAPSNVVPNGEGNGVAPTDGEPEEGTSFEKKHNAERGVEMSIEDTLTQQSGIVVFNIISGNLAKKARLEVLLDDGYWPCFSTHKSTSTNAHWGYVGEGFIKEIDFSQIWFKLNEADEGTREDIVGEWKGDAKDFLKKAIAAPQTITLTRDQDHRTSTILVEARYIPVPIKLEERETVSNMGILRVDLLNGDEIRGVDRSGKSDPYAVFTLNGQKVFKSQVKKSTLAPEWNEDFSCIVPSRVTADFTVEVFDWNQFEQAKHLGEARIDLTDLEPMASTERTLPLVHPKHGAHGHVRVRLLFHPQILAKARQKTSTLSNVERALTQTVTHIGGLPVSAATGVFQGVTGIFKHGDKRDDDVLLVPDLPAGQSSHPVGTPASMGNQSEPYPQHGQDLSTGSYISSQPGTLRVTVLEAKDISSHSTKAYVTLRISGKEYKTKHVHKTATPVWNESFIFSASTTTTKIYTCVRDHKTLGKDKELGSGEVDIWRHIQPHGVSSADVSLELRHGGLMKLRLEFDPTVHPRRSSSISTGEHVRKSMSFIAPSRFSIRSRRPGTEGDDD</sequence>
<dbReference type="InterPro" id="IPR037762">
    <property type="entry name" value="C2C_Tricalbin"/>
</dbReference>
<reference evidence="14 15" key="1">
    <citation type="journal article" date="2020" name="ISME J.">
        <title>Uncovering the hidden diversity of litter-decomposition mechanisms in mushroom-forming fungi.</title>
        <authorList>
            <person name="Floudas D."/>
            <person name="Bentzer J."/>
            <person name="Ahren D."/>
            <person name="Johansson T."/>
            <person name="Persson P."/>
            <person name="Tunlid A."/>
        </authorList>
    </citation>
    <scope>NUCLEOTIDE SEQUENCE [LARGE SCALE GENOMIC DNA]</scope>
    <source>
        <strain evidence="14 15">CBS 146.42</strain>
    </source>
</reference>
<dbReference type="InterPro" id="IPR037765">
    <property type="entry name" value="C2B_Tricalbin"/>
</dbReference>
<feature type="region of interest" description="Disordered" evidence="11">
    <location>
        <begin position="937"/>
        <end position="964"/>
    </location>
</feature>
<evidence type="ECO:0000256" key="6">
    <source>
        <dbReference type="ARBA" id="ARBA00022824"/>
    </source>
</evidence>
<dbReference type="Pfam" id="PF00168">
    <property type="entry name" value="C2"/>
    <property type="match status" value="5"/>
</dbReference>
<evidence type="ECO:0008006" key="16">
    <source>
        <dbReference type="Google" id="ProtNLM"/>
    </source>
</evidence>
<keyword evidence="5" id="KW-0677">Repeat</keyword>
<feature type="region of interest" description="Disordered" evidence="11">
    <location>
        <begin position="870"/>
        <end position="904"/>
    </location>
</feature>
<evidence type="ECO:0000256" key="1">
    <source>
        <dbReference type="ARBA" id="ARBA00004586"/>
    </source>
</evidence>
<dbReference type="InterPro" id="IPR052455">
    <property type="entry name" value="Tricalbin_domain"/>
</dbReference>
<evidence type="ECO:0000256" key="5">
    <source>
        <dbReference type="ARBA" id="ARBA00022737"/>
    </source>
</evidence>
<dbReference type="InterPro" id="IPR000008">
    <property type="entry name" value="C2_dom"/>
</dbReference>
<dbReference type="CDD" id="cd00030">
    <property type="entry name" value="C2"/>
    <property type="match status" value="1"/>
</dbReference>
<keyword evidence="10" id="KW-0472">Membrane</keyword>
<dbReference type="GO" id="GO:0006869">
    <property type="term" value="P:lipid transport"/>
    <property type="evidence" value="ECO:0007669"/>
    <property type="project" value="UniProtKB-KW"/>
</dbReference>
<keyword evidence="9" id="KW-0446">Lipid-binding</keyword>
<dbReference type="Gene3D" id="2.60.40.150">
    <property type="entry name" value="C2 domain"/>
    <property type="match status" value="5"/>
</dbReference>
<evidence type="ECO:0000256" key="4">
    <source>
        <dbReference type="ARBA" id="ARBA00022692"/>
    </source>
</evidence>